<dbReference type="InterPro" id="IPR016186">
    <property type="entry name" value="C-type_lectin-like/link_sf"/>
</dbReference>
<evidence type="ECO:0000313" key="3">
    <source>
        <dbReference type="RefSeq" id="XP_016991805.1"/>
    </source>
</evidence>
<dbReference type="Gene3D" id="3.10.100.10">
    <property type="entry name" value="Mannose-Binding Protein A, subunit A"/>
    <property type="match status" value="1"/>
</dbReference>
<feature type="domain" description="C-type lectin" evidence="2">
    <location>
        <begin position="45"/>
        <end position="169"/>
    </location>
</feature>
<dbReference type="Pfam" id="PF00059">
    <property type="entry name" value="Lectin_C"/>
    <property type="match status" value="1"/>
</dbReference>
<dbReference type="SMART" id="SM00034">
    <property type="entry name" value="CLECT"/>
    <property type="match status" value="1"/>
</dbReference>
<reference evidence="3" key="1">
    <citation type="submission" date="2025-08" db="UniProtKB">
        <authorList>
            <consortium name="RefSeq"/>
        </authorList>
    </citation>
    <scope>IDENTIFICATION</scope>
</reference>
<evidence type="ECO:0000256" key="1">
    <source>
        <dbReference type="SAM" id="SignalP"/>
    </source>
</evidence>
<accession>A0A6P4FMP8</accession>
<dbReference type="InterPro" id="IPR001304">
    <property type="entry name" value="C-type_lectin-like"/>
</dbReference>
<dbReference type="OrthoDB" id="7773875at2759"/>
<dbReference type="SUPFAM" id="SSF56436">
    <property type="entry name" value="C-type lectin-like"/>
    <property type="match status" value="1"/>
</dbReference>
<dbReference type="RefSeq" id="XP_016991805.1">
    <property type="nucleotide sequence ID" value="XM_017136316.1"/>
</dbReference>
<feature type="signal peptide" evidence="1">
    <location>
        <begin position="1"/>
        <end position="20"/>
    </location>
</feature>
<dbReference type="InterPro" id="IPR050111">
    <property type="entry name" value="C-type_lectin/snaclec_domain"/>
</dbReference>
<feature type="chain" id="PRO_5027729224" evidence="1">
    <location>
        <begin position="21"/>
        <end position="181"/>
    </location>
</feature>
<dbReference type="PANTHER" id="PTHR22803">
    <property type="entry name" value="MANNOSE, PHOSPHOLIPASE, LECTIN RECEPTOR RELATED"/>
    <property type="match status" value="1"/>
</dbReference>
<name>A0A6P4FMP8_DRORH</name>
<proteinExistence type="predicted"/>
<gene>
    <name evidence="3" type="primary">LOC108053612</name>
</gene>
<dbReference type="CDD" id="cd00037">
    <property type="entry name" value="CLECT"/>
    <property type="match status" value="1"/>
</dbReference>
<sequence>MCFKISGLFTVLGLFSLAGAYRVIPNIEDGIIFHEHDSTSPFVKIGNGFYYFEPVLEKNWYAAFESCRRMDADLISFDSIEEWNAINQYILSNKIDHLYWTSGTDFAENGKHKWFTTGEPITLNIWNEGEPNNLGLNEHCDEMGKGRTENNYNVLNDKSCYSERLYICKTRQPKTASFLIW</sequence>
<organism evidence="3">
    <name type="scientific">Drosophila rhopaloa</name>
    <name type="common">Fruit fly</name>
    <dbReference type="NCBI Taxonomy" id="1041015"/>
    <lineage>
        <taxon>Eukaryota</taxon>
        <taxon>Metazoa</taxon>
        <taxon>Ecdysozoa</taxon>
        <taxon>Arthropoda</taxon>
        <taxon>Hexapoda</taxon>
        <taxon>Insecta</taxon>
        <taxon>Pterygota</taxon>
        <taxon>Neoptera</taxon>
        <taxon>Endopterygota</taxon>
        <taxon>Diptera</taxon>
        <taxon>Brachycera</taxon>
        <taxon>Muscomorpha</taxon>
        <taxon>Ephydroidea</taxon>
        <taxon>Drosophilidae</taxon>
        <taxon>Drosophila</taxon>
        <taxon>Sophophora</taxon>
    </lineage>
</organism>
<evidence type="ECO:0000259" key="2">
    <source>
        <dbReference type="PROSITE" id="PS50041"/>
    </source>
</evidence>
<dbReference type="AlphaFoldDB" id="A0A6P4FMP8"/>
<keyword evidence="1" id="KW-0732">Signal</keyword>
<protein>
    <submittedName>
        <fullName evidence="3">C-type lectin domain family 17, member A-like</fullName>
    </submittedName>
</protein>
<dbReference type="InterPro" id="IPR016187">
    <property type="entry name" value="CTDL_fold"/>
</dbReference>
<dbReference type="PROSITE" id="PS50041">
    <property type="entry name" value="C_TYPE_LECTIN_2"/>
    <property type="match status" value="1"/>
</dbReference>